<dbReference type="InterPro" id="IPR038740">
    <property type="entry name" value="BioF2-like_GNAT_dom"/>
</dbReference>
<comment type="caution">
    <text evidence="2">The sequence shown here is derived from an EMBL/GenBank/DDBJ whole genome shotgun (WGS) entry which is preliminary data.</text>
</comment>
<dbReference type="Proteomes" id="UP000548867">
    <property type="component" value="Unassembled WGS sequence"/>
</dbReference>
<organism evidence="2 3">
    <name type="scientific">Novosphingobium sediminicola</name>
    <dbReference type="NCBI Taxonomy" id="563162"/>
    <lineage>
        <taxon>Bacteria</taxon>
        <taxon>Pseudomonadati</taxon>
        <taxon>Pseudomonadota</taxon>
        <taxon>Alphaproteobacteria</taxon>
        <taxon>Sphingomonadales</taxon>
        <taxon>Sphingomonadaceae</taxon>
        <taxon>Novosphingobium</taxon>
    </lineage>
</organism>
<feature type="domain" description="BioF2-like acetyltransferase" evidence="1">
    <location>
        <begin position="188"/>
        <end position="305"/>
    </location>
</feature>
<protein>
    <recommendedName>
        <fullName evidence="1">BioF2-like acetyltransferase domain-containing protein</fullName>
    </recommendedName>
</protein>
<name>A0A7W6G6B7_9SPHN</name>
<evidence type="ECO:0000313" key="2">
    <source>
        <dbReference type="EMBL" id="MBB3955136.1"/>
    </source>
</evidence>
<reference evidence="2 3" key="1">
    <citation type="submission" date="2020-08" db="EMBL/GenBank/DDBJ databases">
        <title>Genomic Encyclopedia of Type Strains, Phase IV (KMG-IV): sequencing the most valuable type-strain genomes for metagenomic binning, comparative biology and taxonomic classification.</title>
        <authorList>
            <person name="Goeker M."/>
        </authorList>
    </citation>
    <scope>NUCLEOTIDE SEQUENCE [LARGE SCALE GENOMIC DNA]</scope>
    <source>
        <strain evidence="2 3">DSM 27057</strain>
    </source>
</reference>
<proteinExistence type="predicted"/>
<dbReference type="Pfam" id="PF13480">
    <property type="entry name" value="Acetyltransf_6"/>
    <property type="match status" value="1"/>
</dbReference>
<keyword evidence="3" id="KW-1185">Reference proteome</keyword>
<dbReference type="InterPro" id="IPR016181">
    <property type="entry name" value="Acyl_CoA_acyltransferase"/>
</dbReference>
<dbReference type="RefSeq" id="WP_343059068.1">
    <property type="nucleotide sequence ID" value="NZ_JACIDX010000007.1"/>
</dbReference>
<evidence type="ECO:0000313" key="3">
    <source>
        <dbReference type="Proteomes" id="UP000548867"/>
    </source>
</evidence>
<evidence type="ECO:0000259" key="1">
    <source>
        <dbReference type="Pfam" id="PF13480"/>
    </source>
</evidence>
<sequence>MTRLSYHANLNELQGDYALTALLGAPLAPGPFDRLEWFVGLAELGGVRPMLGVARDGDDVAVLPLAHRPDGSKPDELGPLANWYAFTVRPRVSAGADGLGLLVALARDLRGRTGRITLWPVPDEDGAASILAAAFTRAGWFVERAPCDTNHFLRLNGRSYADYMSARPGPLRTTLKRKAKKVAITLYDAFSDAAWDDYEAIYAQSWKPEEGSPALLRRFAQEEGAAGRLRLGVAYGEIEGVNQPVAAQMWTVENGTAYIHKLAYIEAAKPISPGTSLSAALFERVIDGDHVHTVDFGTGDDPYKRDWMEEARPRYRIVAYNPLRPAQWGPIAKSLLRRIVDRAK</sequence>
<accession>A0A7W6G6B7</accession>
<dbReference type="SUPFAM" id="SSF55729">
    <property type="entry name" value="Acyl-CoA N-acyltransferases (Nat)"/>
    <property type="match status" value="1"/>
</dbReference>
<gene>
    <name evidence="2" type="ORF">GGR38_002088</name>
</gene>
<dbReference type="EMBL" id="JACIDX010000007">
    <property type="protein sequence ID" value="MBB3955136.1"/>
    <property type="molecule type" value="Genomic_DNA"/>
</dbReference>
<dbReference type="AlphaFoldDB" id="A0A7W6G6B7"/>